<sequence>MSRTWECRPIRSRVTTSGLNVLRRLNGAARSACGHMGGEGDEGSRWTGSIALYRPGGGSERHGRASQSRGVTRVTRGDEERKRCSVALYHALLRSVAAAKKGYIRRCEGRRGTTAADRVDAAVLYTCSTQANPGAHAGTKRQAWRAKVRARGTTRDGELTMTWHSRVLYRALHRRGRGSNRAESCARAGCRRVLLTRSWCEGGQGAGSLVVVASAG</sequence>
<evidence type="ECO:0000313" key="3">
    <source>
        <dbReference type="Proteomes" id="UP000077266"/>
    </source>
</evidence>
<protein>
    <submittedName>
        <fullName evidence="2">Uncharacterized protein</fullName>
    </submittedName>
</protein>
<evidence type="ECO:0000256" key="1">
    <source>
        <dbReference type="SAM" id="MobiDB-lite"/>
    </source>
</evidence>
<feature type="region of interest" description="Disordered" evidence="1">
    <location>
        <begin position="55"/>
        <end position="76"/>
    </location>
</feature>
<gene>
    <name evidence="2" type="ORF">EXIGLDRAFT_315910</name>
</gene>
<dbReference type="InParanoid" id="A0A165CXN5"/>
<name>A0A165CXN5_EXIGL</name>
<dbReference type="AlphaFoldDB" id="A0A165CXN5"/>
<accession>A0A165CXN5</accession>
<evidence type="ECO:0000313" key="2">
    <source>
        <dbReference type="EMBL" id="KZV83378.1"/>
    </source>
</evidence>
<proteinExistence type="predicted"/>
<reference evidence="2 3" key="1">
    <citation type="journal article" date="2016" name="Mol. Biol. Evol.">
        <title>Comparative Genomics of Early-Diverging Mushroom-Forming Fungi Provides Insights into the Origins of Lignocellulose Decay Capabilities.</title>
        <authorList>
            <person name="Nagy L.G."/>
            <person name="Riley R."/>
            <person name="Tritt A."/>
            <person name="Adam C."/>
            <person name="Daum C."/>
            <person name="Floudas D."/>
            <person name="Sun H."/>
            <person name="Yadav J.S."/>
            <person name="Pangilinan J."/>
            <person name="Larsson K.H."/>
            <person name="Matsuura K."/>
            <person name="Barry K."/>
            <person name="Labutti K."/>
            <person name="Kuo R."/>
            <person name="Ohm R.A."/>
            <person name="Bhattacharya S.S."/>
            <person name="Shirouzu T."/>
            <person name="Yoshinaga Y."/>
            <person name="Martin F.M."/>
            <person name="Grigoriev I.V."/>
            <person name="Hibbett D.S."/>
        </authorList>
    </citation>
    <scope>NUCLEOTIDE SEQUENCE [LARGE SCALE GENOMIC DNA]</scope>
    <source>
        <strain evidence="2 3">HHB12029</strain>
    </source>
</reference>
<organism evidence="2 3">
    <name type="scientific">Exidia glandulosa HHB12029</name>
    <dbReference type="NCBI Taxonomy" id="1314781"/>
    <lineage>
        <taxon>Eukaryota</taxon>
        <taxon>Fungi</taxon>
        <taxon>Dikarya</taxon>
        <taxon>Basidiomycota</taxon>
        <taxon>Agaricomycotina</taxon>
        <taxon>Agaricomycetes</taxon>
        <taxon>Auriculariales</taxon>
        <taxon>Exidiaceae</taxon>
        <taxon>Exidia</taxon>
    </lineage>
</organism>
<dbReference type="EMBL" id="KV426275">
    <property type="protein sequence ID" value="KZV83378.1"/>
    <property type="molecule type" value="Genomic_DNA"/>
</dbReference>
<dbReference type="Proteomes" id="UP000077266">
    <property type="component" value="Unassembled WGS sequence"/>
</dbReference>
<keyword evidence="3" id="KW-1185">Reference proteome</keyword>